<dbReference type="OrthoDB" id="407355at2759"/>
<dbReference type="InterPro" id="IPR002509">
    <property type="entry name" value="NODB_dom"/>
</dbReference>
<evidence type="ECO:0000256" key="3">
    <source>
        <dbReference type="ARBA" id="ARBA00022729"/>
    </source>
</evidence>
<dbReference type="VEuPathDB" id="MicrosporidiaDB:DI09_22p120"/>
<name>A0A098VSM5_9MICR</name>
<keyword evidence="4" id="KW-0378">Hydrolase</keyword>
<dbReference type="AlphaFoldDB" id="A0A098VSM5"/>
<evidence type="ECO:0000313" key="8">
    <source>
        <dbReference type="EMBL" id="KGG51987.1"/>
    </source>
</evidence>
<keyword evidence="9" id="KW-1185">Reference proteome</keyword>
<reference evidence="8 9" key="1">
    <citation type="submission" date="2014-04" db="EMBL/GenBank/DDBJ databases">
        <title>A new species of microsporidia sheds light on the evolution of extreme parasitism.</title>
        <authorList>
            <person name="Haag K.L."/>
            <person name="James T.Y."/>
            <person name="Larsson R."/>
            <person name="Schaer T.M."/>
            <person name="Refardt D."/>
            <person name="Pombert J.-F."/>
            <person name="Ebert D."/>
        </authorList>
    </citation>
    <scope>NUCLEOTIDE SEQUENCE [LARGE SCALE GENOMIC DNA]</scope>
    <source>
        <strain evidence="8 9">UGP3</strain>
        <tissue evidence="8">Spores</tissue>
    </source>
</reference>
<dbReference type="HOGENOM" id="CLU_750244_0_0_1"/>
<dbReference type="GO" id="GO:0005975">
    <property type="term" value="P:carbohydrate metabolic process"/>
    <property type="evidence" value="ECO:0007669"/>
    <property type="project" value="InterPro"/>
</dbReference>
<feature type="domain" description="NodB homology" evidence="7">
    <location>
        <begin position="134"/>
        <end position="323"/>
    </location>
</feature>
<dbReference type="RefSeq" id="XP_013238414.1">
    <property type="nucleotide sequence ID" value="XM_013382960.1"/>
</dbReference>
<keyword evidence="3" id="KW-0732">Signal</keyword>
<keyword evidence="5" id="KW-0119">Carbohydrate metabolism</keyword>
<dbReference type="EMBL" id="JMKJ01000144">
    <property type="protein sequence ID" value="KGG51987.1"/>
    <property type="molecule type" value="Genomic_DNA"/>
</dbReference>
<dbReference type="InterPro" id="IPR011330">
    <property type="entry name" value="Glyco_hydro/deAcase_b/a-brl"/>
</dbReference>
<evidence type="ECO:0000256" key="5">
    <source>
        <dbReference type="ARBA" id="ARBA00023277"/>
    </source>
</evidence>
<gene>
    <name evidence="8" type="ORF">DI09_22p120</name>
</gene>
<dbReference type="Proteomes" id="UP000029725">
    <property type="component" value="Unassembled WGS sequence"/>
</dbReference>
<dbReference type="GO" id="GO:0046872">
    <property type="term" value="F:metal ion binding"/>
    <property type="evidence" value="ECO:0007669"/>
    <property type="project" value="UniProtKB-KW"/>
</dbReference>
<evidence type="ECO:0000256" key="6">
    <source>
        <dbReference type="SAM" id="MobiDB-lite"/>
    </source>
</evidence>
<comment type="caution">
    <text evidence="8">The sequence shown here is derived from an EMBL/GenBank/DDBJ whole genome shotgun (WGS) entry which is preliminary data.</text>
</comment>
<accession>A0A098VSM5</accession>
<evidence type="ECO:0000313" key="9">
    <source>
        <dbReference type="Proteomes" id="UP000029725"/>
    </source>
</evidence>
<organism evidence="8 9">
    <name type="scientific">Mitosporidium daphniae</name>
    <dbReference type="NCBI Taxonomy" id="1485682"/>
    <lineage>
        <taxon>Eukaryota</taxon>
        <taxon>Fungi</taxon>
        <taxon>Fungi incertae sedis</taxon>
        <taxon>Microsporidia</taxon>
        <taxon>Mitosporidium</taxon>
    </lineage>
</organism>
<evidence type="ECO:0000259" key="7">
    <source>
        <dbReference type="PROSITE" id="PS51677"/>
    </source>
</evidence>
<feature type="compositionally biased region" description="Basic and acidic residues" evidence="6">
    <location>
        <begin position="11"/>
        <end position="25"/>
    </location>
</feature>
<dbReference type="PROSITE" id="PS51677">
    <property type="entry name" value="NODB"/>
    <property type="match status" value="1"/>
</dbReference>
<evidence type="ECO:0000256" key="4">
    <source>
        <dbReference type="ARBA" id="ARBA00022801"/>
    </source>
</evidence>
<evidence type="ECO:0000256" key="2">
    <source>
        <dbReference type="ARBA" id="ARBA00022723"/>
    </source>
</evidence>
<dbReference type="Gene3D" id="3.20.20.370">
    <property type="entry name" value="Glycoside hydrolase/deacetylase"/>
    <property type="match status" value="1"/>
</dbReference>
<dbReference type="Pfam" id="PF01522">
    <property type="entry name" value="Polysacc_deac_1"/>
    <property type="match status" value="1"/>
</dbReference>
<sequence>MASMSCMSAGEHAKPEMAVGDERAGPEGSEEPPKFGPMGVPADVLGVLTPDPGNETPFQIGKCPWYTSLRQSTAPITSGHAKAITRSMKRTETLATRTVRGCAWWTPLALLMLLAAGVTEAYINTKVLNICQPGSFAMTFDQGPSIYTGNVLDALDAKQCKATFHPVVSFLQEPSIVANLQRAYSSGHLIGFSIEEQVDLSALTNNDDLLALLADRAATIQRAIGSPEPPYFVRVPKISNLSDDQISAITDQGKYVLSTYNLDSYDYALNGTDILSSFKNVLDQLSPNTKGGFISVQRDYIQSSVDAVPDIIDYIQGKGYSLCFRGGVVPGHTNSSNESMNSSSSHRTPTLGWSFLPALGFILATALAE</sequence>
<proteinExistence type="predicted"/>
<keyword evidence="2" id="KW-0479">Metal-binding</keyword>
<dbReference type="PANTHER" id="PTHR46471">
    <property type="entry name" value="CHITIN DEACETYLASE"/>
    <property type="match status" value="1"/>
</dbReference>
<protein>
    <recommendedName>
        <fullName evidence="7">NodB homology domain-containing protein</fullName>
    </recommendedName>
</protein>
<dbReference type="GO" id="GO:0016810">
    <property type="term" value="F:hydrolase activity, acting on carbon-nitrogen (but not peptide) bonds"/>
    <property type="evidence" value="ECO:0007669"/>
    <property type="project" value="InterPro"/>
</dbReference>
<dbReference type="SUPFAM" id="SSF88713">
    <property type="entry name" value="Glycoside hydrolase/deacetylase"/>
    <property type="match status" value="1"/>
</dbReference>
<feature type="region of interest" description="Disordered" evidence="6">
    <location>
        <begin position="1"/>
        <end position="37"/>
    </location>
</feature>
<dbReference type="PANTHER" id="PTHR46471:SF2">
    <property type="entry name" value="CHITIN DEACETYLASE-RELATED"/>
    <property type="match status" value="1"/>
</dbReference>
<dbReference type="GeneID" id="25259113"/>
<comment type="cofactor">
    <cofactor evidence="1">
        <name>Co(2+)</name>
        <dbReference type="ChEBI" id="CHEBI:48828"/>
    </cofactor>
</comment>
<evidence type="ECO:0000256" key="1">
    <source>
        <dbReference type="ARBA" id="ARBA00001941"/>
    </source>
</evidence>